<sequence length="154" mass="17421">MANYKELLEKDYERAQPTVPVNRSRPKSSKREFKKHLSKLQLIVLNLALFLLIVVALVTSFHTFLRFDVTAVTYFVSATIAAFLLFGADKTLASAQSTRIPEWFFYIISILGGSLGILVGSQIFRHKTLKIQFLIWPGVIFVMQLVLLGVLIFG</sequence>
<dbReference type="InterPro" id="IPR010718">
    <property type="entry name" value="DUF1294"/>
</dbReference>
<keyword evidence="1" id="KW-0812">Transmembrane</keyword>
<keyword evidence="1" id="KW-0472">Membrane</keyword>
<keyword evidence="1" id="KW-1133">Transmembrane helix</keyword>
<reference evidence="2" key="2">
    <citation type="journal article" date="2021" name="Microbiome">
        <title>Successional dynamics and alternative stable states in a saline activated sludge microbial community over 9 years.</title>
        <authorList>
            <person name="Wang Y."/>
            <person name="Ye J."/>
            <person name="Ju F."/>
            <person name="Liu L."/>
            <person name="Boyd J.A."/>
            <person name="Deng Y."/>
            <person name="Parks D.H."/>
            <person name="Jiang X."/>
            <person name="Yin X."/>
            <person name="Woodcroft B.J."/>
            <person name="Tyson G.W."/>
            <person name="Hugenholtz P."/>
            <person name="Polz M.F."/>
            <person name="Zhang T."/>
        </authorList>
    </citation>
    <scope>NUCLEOTIDE SEQUENCE</scope>
    <source>
        <strain evidence="2">HKST-UBA03</strain>
    </source>
</reference>
<dbReference type="Pfam" id="PF06961">
    <property type="entry name" value="DUF1294"/>
    <property type="match status" value="1"/>
</dbReference>
<feature type="transmembrane region" description="Helical" evidence="1">
    <location>
        <begin position="100"/>
        <end position="121"/>
    </location>
</feature>
<feature type="transmembrane region" description="Helical" evidence="1">
    <location>
        <begin position="133"/>
        <end position="153"/>
    </location>
</feature>
<reference evidence="2" key="1">
    <citation type="submission" date="2020-04" db="EMBL/GenBank/DDBJ databases">
        <authorList>
            <person name="Zhang T."/>
        </authorList>
    </citation>
    <scope>NUCLEOTIDE SEQUENCE</scope>
    <source>
        <strain evidence="2">HKST-UBA03</strain>
    </source>
</reference>
<dbReference type="AlphaFoldDB" id="A0A955LKZ0"/>
<name>A0A955LKZ0_UNCKA</name>
<dbReference type="EMBL" id="JAGQKZ010000026">
    <property type="protein sequence ID" value="MCA9392197.1"/>
    <property type="molecule type" value="Genomic_DNA"/>
</dbReference>
<protein>
    <submittedName>
        <fullName evidence="2">DUF1294 domain-containing protein</fullName>
    </submittedName>
</protein>
<evidence type="ECO:0000313" key="3">
    <source>
        <dbReference type="Proteomes" id="UP000751518"/>
    </source>
</evidence>
<gene>
    <name evidence="2" type="ORF">KC614_03280</name>
</gene>
<feature type="transmembrane region" description="Helical" evidence="1">
    <location>
        <begin position="71"/>
        <end position="88"/>
    </location>
</feature>
<evidence type="ECO:0000256" key="1">
    <source>
        <dbReference type="SAM" id="Phobius"/>
    </source>
</evidence>
<feature type="transmembrane region" description="Helical" evidence="1">
    <location>
        <begin position="40"/>
        <end position="65"/>
    </location>
</feature>
<accession>A0A955LKZ0</accession>
<organism evidence="2 3">
    <name type="scientific">candidate division WWE3 bacterium</name>
    <dbReference type="NCBI Taxonomy" id="2053526"/>
    <lineage>
        <taxon>Bacteria</taxon>
        <taxon>Katanobacteria</taxon>
    </lineage>
</organism>
<dbReference type="Proteomes" id="UP000751518">
    <property type="component" value="Unassembled WGS sequence"/>
</dbReference>
<proteinExistence type="predicted"/>
<comment type="caution">
    <text evidence="2">The sequence shown here is derived from an EMBL/GenBank/DDBJ whole genome shotgun (WGS) entry which is preliminary data.</text>
</comment>
<evidence type="ECO:0000313" key="2">
    <source>
        <dbReference type="EMBL" id="MCA9392197.1"/>
    </source>
</evidence>